<feature type="non-terminal residue" evidence="2">
    <location>
        <position position="1"/>
    </location>
</feature>
<dbReference type="AlphaFoldDB" id="A0A382DNN9"/>
<dbReference type="Gene3D" id="3.20.100.30">
    <property type="entry name" value="VTC, catalytic tunnel domain"/>
    <property type="match status" value="1"/>
</dbReference>
<dbReference type="GO" id="GO:0006799">
    <property type="term" value="P:polyphosphate biosynthetic process"/>
    <property type="evidence" value="ECO:0007669"/>
    <property type="project" value="UniProtKB-ARBA"/>
</dbReference>
<dbReference type="Pfam" id="PF09359">
    <property type="entry name" value="VTC"/>
    <property type="match status" value="2"/>
</dbReference>
<feature type="domain" description="VTC" evidence="1">
    <location>
        <begin position="94"/>
        <end position="175"/>
    </location>
</feature>
<evidence type="ECO:0000313" key="2">
    <source>
        <dbReference type="EMBL" id="SVB39361.1"/>
    </source>
</evidence>
<accession>A0A382DNN9</accession>
<sequence>VDNNGGYKLFDSRIVSSTYFDNDELRMFKDSEEGSVPRKKIRIRSYSRRDHTQESSSLEVKISSVEGRYKTRTKLFNLKKSLHMGILDKDYGICKPRVRVTYERSYIKIHNVRLTIDQDIEYIQASNKKESFFKNLDSEIAIEVKANNQVSIGYLYKMFPFERLRFSKYSHAMNSIL</sequence>
<organism evidence="2">
    <name type="scientific">marine metagenome</name>
    <dbReference type="NCBI Taxonomy" id="408172"/>
    <lineage>
        <taxon>unclassified sequences</taxon>
        <taxon>metagenomes</taxon>
        <taxon>ecological metagenomes</taxon>
    </lineage>
</organism>
<proteinExistence type="predicted"/>
<dbReference type="InterPro" id="IPR042267">
    <property type="entry name" value="VTC_sf"/>
</dbReference>
<protein>
    <recommendedName>
        <fullName evidence="1">VTC domain-containing protein</fullName>
    </recommendedName>
</protein>
<gene>
    <name evidence="2" type="ORF">METZ01_LOCUS192215</name>
</gene>
<dbReference type="InterPro" id="IPR018966">
    <property type="entry name" value="VTC_domain"/>
</dbReference>
<feature type="domain" description="VTC" evidence="1">
    <location>
        <begin position="13"/>
        <end position="75"/>
    </location>
</feature>
<name>A0A382DNN9_9ZZZZ</name>
<evidence type="ECO:0000259" key="1">
    <source>
        <dbReference type="Pfam" id="PF09359"/>
    </source>
</evidence>
<reference evidence="2" key="1">
    <citation type="submission" date="2018-05" db="EMBL/GenBank/DDBJ databases">
        <authorList>
            <person name="Lanie J.A."/>
            <person name="Ng W.-L."/>
            <person name="Kazmierczak K.M."/>
            <person name="Andrzejewski T.M."/>
            <person name="Davidsen T.M."/>
            <person name="Wayne K.J."/>
            <person name="Tettelin H."/>
            <person name="Glass J.I."/>
            <person name="Rusch D."/>
            <person name="Podicherti R."/>
            <person name="Tsui H.-C.T."/>
            <person name="Winkler M.E."/>
        </authorList>
    </citation>
    <scope>NUCLEOTIDE SEQUENCE</scope>
</reference>
<dbReference type="EMBL" id="UINC01040039">
    <property type="protein sequence ID" value="SVB39361.1"/>
    <property type="molecule type" value="Genomic_DNA"/>
</dbReference>